<keyword evidence="3" id="KW-0479">Metal-binding</keyword>
<dbReference type="PANTHER" id="PTHR13778:SF47">
    <property type="entry name" value="LIPOPOLYSACCHARIDE 1,3-GALACTOSYLTRANSFERASE"/>
    <property type="match status" value="1"/>
</dbReference>
<dbReference type="Gene3D" id="3.90.550.10">
    <property type="entry name" value="Spore Coat Polysaccharide Biosynthesis Protein SpsA, Chain A"/>
    <property type="match status" value="1"/>
</dbReference>
<dbReference type="InterPro" id="IPR029044">
    <property type="entry name" value="Nucleotide-diphossugar_trans"/>
</dbReference>
<keyword evidence="1" id="KW-0328">Glycosyltransferase</keyword>
<protein>
    <submittedName>
        <fullName evidence="5">DUF4422 domain-containing protein</fullName>
    </submittedName>
</protein>
<dbReference type="InterPro" id="IPR025536">
    <property type="entry name" value="DUF4422"/>
</dbReference>
<dbReference type="Proteomes" id="UP000754750">
    <property type="component" value="Unassembled WGS sequence"/>
</dbReference>
<dbReference type="PANTHER" id="PTHR13778">
    <property type="entry name" value="GLYCOSYLTRANSFERASE 8 DOMAIN-CONTAINING PROTEIN"/>
    <property type="match status" value="1"/>
</dbReference>
<feature type="domain" description="DUF4422" evidence="4">
    <location>
        <begin position="18"/>
        <end position="250"/>
    </location>
</feature>
<sequence>MSEVKPDIKIFVSHRIDQDSETIDNPLFVNVRCGAVYDTRENVSMLGDDTGDNISEKRESFCELTVQYWAWKNVKADYYGLFHYRRYLNFSKFNFLEDEYGSVIEEYINLNTANIYNLQENRMRSLITKYDIIVSKRRDVSKFPEKFKSIREHWNASKDLHKADLEIMLQVIAHMYPEYYTSAIEYLNGVESYFCAMHIMKRDLFYNYCEWLYPILFKLEKEIDISTYTVEGQRTVGHLAERLLGIFIYHIKINNPCIKIKELQTVLFTKPEKKVQYLIPAHDDTNKNIIPIVFASNNAFAPVCSVAIQSIIQNSNADNYYDIIILESDITDYNKKMTLSLVKGRENFSIRFFHASDLIRNYNLVANEHITVETYYRFLIQDILPHYEKVLYLDGDLVCNRDVAELYSIDISGYMLAAAHDPDLVGQLNLPNSDGVRYLIRELKLDNPYDYFQAGVLLLNVKEMRKAYSLQQWLTFASKRYKYSDQDVLNRYCKGRVKYLNMAWNMLIDCDNYRVPVIIKSATGALYREYQEARKNPYIIHFAGHQKPWKQRGVDFEHEFWKYARNTPYYEQFLLNIFSSVYNQTGHPSIGVKGAVKIYIRKKADIFFPIGTKRRRIVKRIFRPLLRRFK</sequence>
<keyword evidence="2" id="KW-0808">Transferase</keyword>
<accession>A0A928Q3R5</accession>
<comment type="caution">
    <text evidence="5">The sequence shown here is derived from an EMBL/GenBank/DDBJ whole genome shotgun (WGS) entry which is preliminary data.</text>
</comment>
<reference evidence="5" key="1">
    <citation type="submission" date="2019-04" db="EMBL/GenBank/DDBJ databases">
        <title>Evolution of Biomass-Degrading Anaerobic Consortia Revealed by Metagenomics.</title>
        <authorList>
            <person name="Peng X."/>
        </authorList>
    </citation>
    <scope>NUCLEOTIDE SEQUENCE</scope>
    <source>
        <strain evidence="5">SIG551</strain>
    </source>
</reference>
<dbReference type="GO" id="GO:0046872">
    <property type="term" value="F:metal ion binding"/>
    <property type="evidence" value="ECO:0007669"/>
    <property type="project" value="UniProtKB-KW"/>
</dbReference>
<dbReference type="InterPro" id="IPR002495">
    <property type="entry name" value="Glyco_trans_8"/>
</dbReference>
<dbReference type="GO" id="GO:0016757">
    <property type="term" value="F:glycosyltransferase activity"/>
    <property type="evidence" value="ECO:0007669"/>
    <property type="project" value="UniProtKB-KW"/>
</dbReference>
<name>A0A928Q3R5_9FIRM</name>
<evidence type="ECO:0000256" key="2">
    <source>
        <dbReference type="ARBA" id="ARBA00022679"/>
    </source>
</evidence>
<dbReference type="Pfam" id="PF01501">
    <property type="entry name" value="Glyco_transf_8"/>
    <property type="match status" value="1"/>
</dbReference>
<dbReference type="RefSeq" id="WP_326840249.1">
    <property type="nucleotide sequence ID" value="NZ_SVNY01000003.1"/>
</dbReference>
<evidence type="ECO:0000259" key="4">
    <source>
        <dbReference type="Pfam" id="PF14393"/>
    </source>
</evidence>
<evidence type="ECO:0000256" key="1">
    <source>
        <dbReference type="ARBA" id="ARBA00022676"/>
    </source>
</evidence>
<dbReference type="AlphaFoldDB" id="A0A928Q3R5"/>
<dbReference type="CDD" id="cd04194">
    <property type="entry name" value="GT8_A4GalT_like"/>
    <property type="match status" value="1"/>
</dbReference>
<evidence type="ECO:0000256" key="3">
    <source>
        <dbReference type="ARBA" id="ARBA00022723"/>
    </source>
</evidence>
<dbReference type="EMBL" id="SVNY01000003">
    <property type="protein sequence ID" value="MBE6833206.1"/>
    <property type="molecule type" value="Genomic_DNA"/>
</dbReference>
<evidence type="ECO:0000313" key="5">
    <source>
        <dbReference type="EMBL" id="MBE6833206.1"/>
    </source>
</evidence>
<dbReference type="Pfam" id="PF14393">
    <property type="entry name" value="DUF4422"/>
    <property type="match status" value="1"/>
</dbReference>
<organism evidence="5 6">
    <name type="scientific">Faecalispora sporosphaeroides</name>
    <dbReference type="NCBI Taxonomy" id="1549"/>
    <lineage>
        <taxon>Bacteria</taxon>
        <taxon>Bacillati</taxon>
        <taxon>Bacillota</taxon>
        <taxon>Clostridia</taxon>
        <taxon>Eubacteriales</taxon>
        <taxon>Oscillospiraceae</taxon>
        <taxon>Faecalispora</taxon>
    </lineage>
</organism>
<gene>
    <name evidence="5" type="ORF">E7512_06435</name>
</gene>
<dbReference type="InterPro" id="IPR050748">
    <property type="entry name" value="Glycosyltrans_8_dom-fam"/>
</dbReference>
<evidence type="ECO:0000313" key="6">
    <source>
        <dbReference type="Proteomes" id="UP000754750"/>
    </source>
</evidence>
<dbReference type="SUPFAM" id="SSF53448">
    <property type="entry name" value="Nucleotide-diphospho-sugar transferases"/>
    <property type="match status" value="1"/>
</dbReference>
<proteinExistence type="predicted"/>